<dbReference type="InterPro" id="IPR034164">
    <property type="entry name" value="Pepsin-like_dom"/>
</dbReference>
<feature type="active site" evidence="3">
    <location>
        <position position="308"/>
    </location>
</feature>
<evidence type="ECO:0000256" key="1">
    <source>
        <dbReference type="ARBA" id="ARBA00007447"/>
    </source>
</evidence>
<keyword evidence="6" id="KW-0732">Signal</keyword>
<dbReference type="EMBL" id="JANAWD010000756">
    <property type="protein sequence ID" value="KAJ3476072.1"/>
    <property type="molecule type" value="Genomic_DNA"/>
</dbReference>
<sequence>MFPAAKLLLCVTLSLVVAAAPSKEFSLVARSPAELNEIPAEAPTRAPNGVLEKYRRTSISDSHEPFLEPAAVVADIMDPVVCLENDSLAQRSPQNVNNIPAEAATKAPNGVLERYRRSPCSSFPDTVPDREMPIDALTDTRQFMARQDFGDLIVDKIGRMEFPPTLNSPNIAGLARANGLNTRLVKTGSMTKRDGTFHLDAGISQIAKSLGKHAQNFENLERKGLPKVYSGNIRGPTVPKKHMPPGPKGPKTHSVNNPRPTSVAHPGNKPHPSKNKRDSTFEPLDDHGEIFWTGTIAIGNQNFTVIFDTGSSDLWVPNAVGCTTCEGLRAYNSSSSTTSIQQSGNFNLTYGDGSVVSGPIFTDNVVVAGVEVKNQTFSAATELVGFSSDQGFDGILGMAFKSISSLDADPVIQNAENQKAITIGDFGFKLASTGSELVVNGAANSPLYTGDIENHSVIPELGFWMPQNASAFLGNGTDAVVSNFSTIIDSGTTLVIGPGDQVKDLYDSANINATMIDGGLWTYPCATPPSVSFSWDGEKHWAITPDNFNMGLVDVGSSLCVGAISSDTTTNSSQNPVWIFGDSFMKNVFTVFSVDNSTVGFAQLS</sequence>
<dbReference type="SUPFAM" id="SSF50630">
    <property type="entry name" value="Acid proteases"/>
    <property type="match status" value="1"/>
</dbReference>
<evidence type="ECO:0000256" key="5">
    <source>
        <dbReference type="SAM" id="MobiDB-lite"/>
    </source>
</evidence>
<name>A0AAD5YAY7_9APHY</name>
<dbReference type="PRINTS" id="PR00792">
    <property type="entry name" value="PEPSIN"/>
</dbReference>
<dbReference type="InterPro" id="IPR021109">
    <property type="entry name" value="Peptidase_aspartic_dom_sf"/>
</dbReference>
<dbReference type="PANTHER" id="PTHR47966:SF51">
    <property type="entry name" value="BETA-SITE APP-CLEAVING ENZYME, ISOFORM A-RELATED"/>
    <property type="match status" value="1"/>
</dbReference>
<dbReference type="InterPro" id="IPR001461">
    <property type="entry name" value="Aspartic_peptidase_A1"/>
</dbReference>
<dbReference type="Proteomes" id="UP001212997">
    <property type="component" value="Unassembled WGS sequence"/>
</dbReference>
<reference evidence="8" key="1">
    <citation type="submission" date="2022-07" db="EMBL/GenBank/DDBJ databases">
        <title>Genome Sequence of Physisporinus lineatus.</title>
        <authorList>
            <person name="Buettner E."/>
        </authorList>
    </citation>
    <scope>NUCLEOTIDE SEQUENCE</scope>
    <source>
        <strain evidence="8">VT162</strain>
    </source>
</reference>
<dbReference type="PROSITE" id="PS51767">
    <property type="entry name" value="PEPTIDASE_A1"/>
    <property type="match status" value="1"/>
</dbReference>
<dbReference type="PANTHER" id="PTHR47966">
    <property type="entry name" value="BETA-SITE APP-CLEAVING ENZYME, ISOFORM A-RELATED"/>
    <property type="match status" value="1"/>
</dbReference>
<accession>A0AAD5YAY7</accession>
<evidence type="ECO:0000256" key="2">
    <source>
        <dbReference type="ARBA" id="ARBA00022750"/>
    </source>
</evidence>
<dbReference type="GO" id="GO:0006508">
    <property type="term" value="P:proteolysis"/>
    <property type="evidence" value="ECO:0007669"/>
    <property type="project" value="UniProtKB-KW"/>
</dbReference>
<feature type="domain" description="Peptidase A1" evidence="7">
    <location>
        <begin position="292"/>
        <end position="602"/>
    </location>
</feature>
<dbReference type="Pfam" id="PF00026">
    <property type="entry name" value="Asp"/>
    <property type="match status" value="1"/>
</dbReference>
<keyword evidence="4" id="KW-0378">Hydrolase</keyword>
<comment type="similarity">
    <text evidence="1 4">Belongs to the peptidase A1 family.</text>
</comment>
<evidence type="ECO:0000256" key="4">
    <source>
        <dbReference type="RuleBase" id="RU000454"/>
    </source>
</evidence>
<protein>
    <recommendedName>
        <fullName evidence="7">Peptidase A1 domain-containing protein</fullName>
    </recommendedName>
</protein>
<dbReference type="Gene3D" id="2.40.70.10">
    <property type="entry name" value="Acid Proteases"/>
    <property type="match status" value="2"/>
</dbReference>
<feature type="active site" evidence="3">
    <location>
        <position position="489"/>
    </location>
</feature>
<dbReference type="AlphaFoldDB" id="A0AAD5YAY7"/>
<evidence type="ECO:0000259" key="7">
    <source>
        <dbReference type="PROSITE" id="PS51767"/>
    </source>
</evidence>
<comment type="caution">
    <text evidence="8">The sequence shown here is derived from an EMBL/GenBank/DDBJ whole genome shotgun (WGS) entry which is preliminary data.</text>
</comment>
<dbReference type="FunFam" id="2.40.70.10:FF:000008">
    <property type="entry name" value="Cathepsin D"/>
    <property type="match status" value="1"/>
</dbReference>
<keyword evidence="4" id="KW-0645">Protease</keyword>
<dbReference type="InterPro" id="IPR033121">
    <property type="entry name" value="PEPTIDASE_A1"/>
</dbReference>
<organism evidence="8 9">
    <name type="scientific">Meripilus lineatus</name>
    <dbReference type="NCBI Taxonomy" id="2056292"/>
    <lineage>
        <taxon>Eukaryota</taxon>
        <taxon>Fungi</taxon>
        <taxon>Dikarya</taxon>
        <taxon>Basidiomycota</taxon>
        <taxon>Agaricomycotina</taxon>
        <taxon>Agaricomycetes</taxon>
        <taxon>Polyporales</taxon>
        <taxon>Meripilaceae</taxon>
        <taxon>Meripilus</taxon>
    </lineage>
</organism>
<evidence type="ECO:0000256" key="3">
    <source>
        <dbReference type="PIRSR" id="PIRSR601461-1"/>
    </source>
</evidence>
<feature type="signal peptide" evidence="6">
    <location>
        <begin position="1"/>
        <end position="19"/>
    </location>
</feature>
<dbReference type="InterPro" id="IPR001969">
    <property type="entry name" value="Aspartic_peptidase_AS"/>
</dbReference>
<feature type="chain" id="PRO_5041935841" description="Peptidase A1 domain-containing protein" evidence="6">
    <location>
        <begin position="20"/>
        <end position="605"/>
    </location>
</feature>
<gene>
    <name evidence="8" type="ORF">NLI96_g11413</name>
</gene>
<dbReference type="GO" id="GO:0004190">
    <property type="term" value="F:aspartic-type endopeptidase activity"/>
    <property type="evidence" value="ECO:0007669"/>
    <property type="project" value="UniProtKB-KW"/>
</dbReference>
<evidence type="ECO:0000256" key="6">
    <source>
        <dbReference type="SAM" id="SignalP"/>
    </source>
</evidence>
<keyword evidence="9" id="KW-1185">Reference proteome</keyword>
<proteinExistence type="inferred from homology"/>
<evidence type="ECO:0000313" key="9">
    <source>
        <dbReference type="Proteomes" id="UP001212997"/>
    </source>
</evidence>
<dbReference type="CDD" id="cd05471">
    <property type="entry name" value="pepsin_like"/>
    <property type="match status" value="1"/>
</dbReference>
<evidence type="ECO:0000313" key="8">
    <source>
        <dbReference type="EMBL" id="KAJ3476072.1"/>
    </source>
</evidence>
<feature type="region of interest" description="Disordered" evidence="5">
    <location>
        <begin position="228"/>
        <end position="282"/>
    </location>
</feature>
<dbReference type="PROSITE" id="PS00141">
    <property type="entry name" value="ASP_PROTEASE"/>
    <property type="match status" value="1"/>
</dbReference>
<keyword evidence="2 4" id="KW-0064">Aspartyl protease</keyword>